<reference evidence="1 2" key="1">
    <citation type="journal article" date="2019" name="bioRxiv">
        <title>Genomics, evolutionary history and diagnostics of the Alternaria alternata species group including apple and Asian pear pathotypes.</title>
        <authorList>
            <person name="Armitage A.D."/>
            <person name="Cockerton H.M."/>
            <person name="Sreenivasaprasad S."/>
            <person name="Woodhall J.W."/>
            <person name="Lane C.R."/>
            <person name="Harrison R.J."/>
            <person name="Clarkson J.P."/>
        </authorList>
    </citation>
    <scope>NUCLEOTIDE SEQUENCE [LARGE SCALE GENOMIC DNA]</scope>
    <source>
        <strain evidence="1 2">FERA 650</strain>
    </source>
</reference>
<organism evidence="1 2">
    <name type="scientific">Alternaria gaisen</name>
    <dbReference type="NCBI Taxonomy" id="167740"/>
    <lineage>
        <taxon>Eukaryota</taxon>
        <taxon>Fungi</taxon>
        <taxon>Dikarya</taxon>
        <taxon>Ascomycota</taxon>
        <taxon>Pezizomycotina</taxon>
        <taxon>Dothideomycetes</taxon>
        <taxon>Pleosporomycetidae</taxon>
        <taxon>Pleosporales</taxon>
        <taxon>Pleosporineae</taxon>
        <taxon>Pleosporaceae</taxon>
        <taxon>Alternaria</taxon>
        <taxon>Alternaria sect. Alternaria</taxon>
    </lineage>
</organism>
<protein>
    <submittedName>
        <fullName evidence="1">Uncharacterized protein</fullName>
    </submittedName>
</protein>
<accession>A0ACB6F5G1</accession>
<evidence type="ECO:0000313" key="1">
    <source>
        <dbReference type="EMBL" id="KAB2099650.1"/>
    </source>
</evidence>
<dbReference type="EMBL" id="PDWZ02000016">
    <property type="protein sequence ID" value="KAB2099650.1"/>
    <property type="molecule type" value="Genomic_DNA"/>
</dbReference>
<keyword evidence="2" id="KW-1185">Reference proteome</keyword>
<gene>
    <name evidence="1" type="ORF">AG0111_0g12101</name>
</gene>
<evidence type="ECO:0000313" key="2">
    <source>
        <dbReference type="Proteomes" id="UP000293547"/>
    </source>
</evidence>
<sequence>MMPPQQELRFQKRKRKQALEAVPTVEPESQPQQPPAKRQKQSYSSRNNAPPEFWDKLSRVPLCRRALREFNRRAVQPVAPQQRAKRDVEDSKVKQLQRFARHGGPDLRSIRGYVEQGTQAKMSFKRSRSDRSSALSSNTKPTTFSSKDAAFEQELIDNGIYPPGYDDVEPNNLEEIVEKLGQPRASLSPSKFSRDEFLHFRRKNDEATTEAQIMSQVFPMIAGKTNIPSGYDQLFNNLKPLGDHISNPKPDYFNGSRTAEIRPKVRDDLEQYIIPSSQRHRPALPNFFMEAKGPDGKASEAKRQITQDLAAGARGMLRMQSYGLDEPVFDNKAHTFGSTYHSGTGTLQLYAMHPTEPGDAAGRPEYHTTKIRGFDLTDNLDTHRQGIGAFRNLRDLAKERRVEFIASANETADNDDEPEAASVDTYLTSFISTSQSTQSELFTADSDHEESDSTSADELAIPALPKKRTKARQLGNKKHKSKMSDILVDEDDE</sequence>
<dbReference type="Proteomes" id="UP000293547">
    <property type="component" value="Unassembled WGS sequence"/>
</dbReference>
<comment type="caution">
    <text evidence="1">The sequence shown here is derived from an EMBL/GenBank/DDBJ whole genome shotgun (WGS) entry which is preliminary data.</text>
</comment>
<name>A0ACB6F5G1_9PLEO</name>
<proteinExistence type="predicted"/>